<proteinExistence type="predicted"/>
<dbReference type="InterPro" id="IPR015919">
    <property type="entry name" value="Cadherin-like_sf"/>
</dbReference>
<name>A0ABT9R1B5_9ACTN</name>
<dbReference type="RefSeq" id="WP_306859551.1">
    <property type="nucleotide sequence ID" value="NZ_JAUSRB010000002.1"/>
</dbReference>
<keyword evidence="1" id="KW-0326">Glycosidase</keyword>
<dbReference type="InterPro" id="IPR047589">
    <property type="entry name" value="DUF11_rpt"/>
</dbReference>
<dbReference type="InterPro" id="IPR051172">
    <property type="entry name" value="Chlamydia_OmcB"/>
</dbReference>
<dbReference type="Pfam" id="PF05345">
    <property type="entry name" value="He_PIG"/>
    <property type="match status" value="3"/>
</dbReference>
<dbReference type="InterPro" id="IPR013783">
    <property type="entry name" value="Ig-like_fold"/>
</dbReference>
<feature type="domain" description="Fibronectin type-III" evidence="4">
    <location>
        <begin position="706"/>
        <end position="798"/>
    </location>
</feature>
<feature type="region of interest" description="Disordered" evidence="3">
    <location>
        <begin position="2195"/>
        <end position="2215"/>
    </location>
</feature>
<dbReference type="SUPFAM" id="SSF49265">
    <property type="entry name" value="Fibronectin type III"/>
    <property type="match status" value="1"/>
</dbReference>
<keyword evidence="6" id="KW-1185">Reference proteome</keyword>
<reference evidence="5 6" key="1">
    <citation type="submission" date="2023-07" db="EMBL/GenBank/DDBJ databases">
        <title>Sequencing the genomes of 1000 actinobacteria strains.</title>
        <authorList>
            <person name="Klenk H.-P."/>
        </authorList>
    </citation>
    <scope>NUCLEOTIDE SEQUENCE [LARGE SCALE GENOMIC DNA]</scope>
    <source>
        <strain evidence="5 6">DSM 44109</strain>
    </source>
</reference>
<dbReference type="Gene3D" id="2.60.40.10">
    <property type="entry name" value="Immunoglobulins"/>
    <property type="match status" value="14"/>
</dbReference>
<dbReference type="PRINTS" id="PR00014">
    <property type="entry name" value="FNTYPEIII"/>
</dbReference>
<keyword evidence="1" id="KW-0378">Hydrolase</keyword>
<dbReference type="SMART" id="SM00060">
    <property type="entry name" value="FN3"/>
    <property type="match status" value="2"/>
</dbReference>
<evidence type="ECO:0000313" key="6">
    <source>
        <dbReference type="Proteomes" id="UP001230426"/>
    </source>
</evidence>
<dbReference type="PROSITE" id="PS50853">
    <property type="entry name" value="FN3"/>
    <property type="match status" value="2"/>
</dbReference>
<keyword evidence="2" id="KW-0624">Polysaccharide degradation</keyword>
<dbReference type="InterPro" id="IPR003961">
    <property type="entry name" value="FN3_dom"/>
</dbReference>
<dbReference type="SUPFAM" id="SSF49313">
    <property type="entry name" value="Cadherin-like"/>
    <property type="match status" value="3"/>
</dbReference>
<feature type="domain" description="Fibronectin type-III" evidence="4">
    <location>
        <begin position="612"/>
        <end position="705"/>
    </location>
</feature>
<dbReference type="InterPro" id="IPR013320">
    <property type="entry name" value="ConA-like_dom_sf"/>
</dbReference>
<dbReference type="NCBIfam" id="TIGR01451">
    <property type="entry name" value="B_ant_repeat"/>
    <property type="match status" value="11"/>
</dbReference>
<feature type="compositionally biased region" description="Polar residues" evidence="3">
    <location>
        <begin position="2200"/>
        <end position="2209"/>
    </location>
</feature>
<dbReference type="CDD" id="cd00063">
    <property type="entry name" value="FN3"/>
    <property type="match status" value="2"/>
</dbReference>
<dbReference type="Proteomes" id="UP001230426">
    <property type="component" value="Unassembled WGS sequence"/>
</dbReference>
<dbReference type="InterPro" id="IPR057687">
    <property type="entry name" value="DUF7927"/>
</dbReference>
<keyword evidence="2" id="KW-0119">Carbohydrate metabolism</keyword>
<protein>
    <submittedName>
        <fullName evidence="5">Repeat protein (TIGR01451 family)</fullName>
    </submittedName>
</protein>
<evidence type="ECO:0000313" key="5">
    <source>
        <dbReference type="EMBL" id="MDP9863019.1"/>
    </source>
</evidence>
<evidence type="ECO:0000259" key="4">
    <source>
        <dbReference type="PROSITE" id="PS50853"/>
    </source>
</evidence>
<organism evidence="5 6">
    <name type="scientific">Streptosporangium brasiliense</name>
    <dbReference type="NCBI Taxonomy" id="47480"/>
    <lineage>
        <taxon>Bacteria</taxon>
        <taxon>Bacillati</taxon>
        <taxon>Actinomycetota</taxon>
        <taxon>Actinomycetes</taxon>
        <taxon>Streptosporangiales</taxon>
        <taxon>Streptosporangiaceae</taxon>
        <taxon>Streptosporangium</taxon>
    </lineage>
</organism>
<feature type="region of interest" description="Disordered" evidence="3">
    <location>
        <begin position="491"/>
        <end position="510"/>
    </location>
</feature>
<dbReference type="InterPro" id="IPR036116">
    <property type="entry name" value="FN3_sf"/>
</dbReference>
<dbReference type="Pfam" id="PF00041">
    <property type="entry name" value="fn3"/>
    <property type="match status" value="2"/>
</dbReference>
<dbReference type="SUPFAM" id="SSF49899">
    <property type="entry name" value="Concanavalin A-like lectins/glucanases"/>
    <property type="match status" value="1"/>
</dbReference>
<dbReference type="PANTHER" id="PTHR34819:SF3">
    <property type="entry name" value="CELL SURFACE PROTEIN"/>
    <property type="match status" value="1"/>
</dbReference>
<dbReference type="PANTHER" id="PTHR34819">
    <property type="entry name" value="LARGE CYSTEINE-RICH PERIPLASMIC PROTEIN OMCB"/>
    <property type="match status" value="1"/>
</dbReference>
<gene>
    <name evidence="5" type="ORF">J2S55_002285</name>
</gene>
<sequence length="3916" mass="384070">MNGAVRAGTRPGRRGRLAAGTRARRYGGYGRYRRSIARILVLAMTGSALTGTSTTLAPTAASAAGTVLFNQPFHNNTAGGTGSVVLPALPSGTGTTNFACLTASGNSSTGVLRSCTTSTDSAGSGKLRLTNATTSKAGGVFSAASVPTSQGLDVAFNTYQYGGGGADGITFVLAAVDPANPQSPANIGQLGGALGYSATSSLSGLAYGYLGIGLDVYGNFSNSTYQGSGCTNPAYIGTGSVRVPGQVLVRGPGNGTVGYCAINSTATSTSSSALALRASSRTAVPVQVGINPTGSVLTTAAGMSVPANSYRVLVTLVGGATRTLTGTLPSVTSGLYPASWLNSSGIPRQLAFGWVASTGSVTDFHEIDEATVSTISAVPELTVAQTSYNATTLQAGDPVTYSVAAGVAAGLAEASPISITQTLPSGTVPVGAYGTGWVCAAPSGRSITCTNGNGPFAAGATLPALTVVGIVTGSGVTPALIQSTTVATASSVDANPGYSSSTTAGTLPSAPTGITVSPALGSIGGGNTVTVSGTNISNATAIEIGTTAQQEAGTPVVLPPCASGATSGCFTVNANGTLTIPSMPSRAANATVNINVVTQGLDASAAYTYVASPSAPAAPTAVAGVTSATVSWTAPANNGGAITGYVVTPYLGGVAQTPVTFNASATTRTLTGLTAGASYTFTVAAVNSVGTGSASPASNAVVPYDVPGRPTITALTAGTSSATLTWTAPASNGSAITGYVVTPYVDGVAQPTQTFGTATTQTVTGLTPGTAYTFTVAAVNAAGPGQPSERSAAATPNSPPAFTFPAPPGGEAGVAYSVPLTVGGGTAPYTWSVSAGSLPPGLTLNAATGVLSGTPTAAGTYSFTARVVDAGNVSTTRAVTLVIAPQPSFTFPAPPGGEAGVGYSVPLTVGGGTAPYTWSVSAGSLPPGLTLNAATGVLSGTPTAAGTYSFTARVVDARDQSDTEAVSLTIVAQPSFTFPAPPAAQAGVAYSVPLTVGGGVGPYTWSVSAGSLPPGLTLNAATGVLSGTPTTVGSHPVTFQVVDANGQSAARSVTLVVTVGPLVIVKTAGTSSAVAGGTVGYTITVDNTGPSAFTGVTVNDALAGVLDDAVYNGDATATTGSLSFAGQTLTWTGDVAAGATVTITYSVTVNSPDTGNKVLANVVTSPTVGSTCPAGGADSRCSATVTVAGLSIVKTADVTTATPGGTVRFTVTATNNGQTAYTGATFADPLADVLDDAVYNGNATATSGALSSAGSTLTWTGNLAVGASTTVTYTVTVRNPDPGDRSLTGTVLSGTPGSTCPPGNPGPQCAATVTVLVPALAITSSADVTTTTPGSVVRYTFTAANTGQTPYTATGFTASLAGVLDDATFNGTPAATSGSAVLNPDGTVTWTGDLALGETVTVTGSVTVRDPDPGDRTLRTSIVSTAPGNTCPPGNQAPACSTSVSVLVPRLTVAKAADTSTTTPGSVVRYTIAVTNSGQTPYTAATVTDALAGVLDDATYNADAAATSGSAGVTGSTLTWTGDLAVGASAAITYSVTVRDPDPGDRTLANLVTSPAAGGNCPAGSADPGCATAVTVLVPQLTITTATDASTTVPGDVVPYTVTLANTGQTPYTGVSARFDITDLLDDATYNGDLTTDAGSLSLAPDGTIIWTGDIAVGATVTITGSVTVNGTVTGDKVLRTSITSAAPGGTCPVIGATSPGCFTVVTVLVPALTITDAVDAQTVTPGGTVTHTITVVNTGETPYTDAQVTQSLARVLDDAAYNGDAAATTGSAGVTGSTLTWTGDLAVGASATITYSVTVRDPDPGDRRLDTVAVSSAQGSNCPAGSADTRCATSVAVLVPELTVVAGADASTAAPGSTVRYTVTVTDSGQTPYAGAAVTDLLAGVLDDAVYNGDATTTTGSVSFAGTDLSWTGDLAVGASATITYSVTVRDPDPGDALLASTAVSAARGSNCQAGSTDPRCAVSVPVARLVLEQSYAQTSAAPGSVVRLNATFTNTGQVPYTGIRVFSATAGTVDDAIPNGDQVAGSGTLVLDATRITWTGNIPVGGVVTITGTLTVKNPPTGDRVLTGTLVSDAPGNTCPAGGSDPRCTAHLDVLVPALTITKAADTGTTVQGGTVGYTVTATNSGQLPYTGASFTDALAGVLDDAVYNGDATATTGSVSFAGTDLSWSGDLAVGASATITYTVTVRDPDPGDRNLAGTISSPTTGGNCAPASGDPRCTGNVIVLVPALTITKGVSPTSAVPGSTITYTITAANIGQLPYTGASFTEALAGVLDDAVYNGDATATTGSVSFAGTDLSWSGDLAVGASATITYTVTVDNPVTGDRDLASTVTSTTPGTTCPAGGDDPRCAARVPVTQATTLTFDKSADTRSAAQGQVVTYTITISNSGLTPYTGAAFTDELAGVLDDAAYNGDATAGTGLVTVVGPLLSWTGNVPADGSTTVTYSVTAGSPGAGDDILTNTLVSASPGGNCAVGSDDPRCTATVTVARLSIATTADAPTVRPGDVVHYTTVMSNTGQTPYNGISVLFNGVDGLDDAVPNGDQAATSGSLSLGLDGLTWTGNIPVGGSVTLTGSVTVNNPDQGDRVIPLTAVATAQGSSCPVATAPGCTVVVNVLVPELTVTKAADRSAAVPGGPVAYTVTVANTGQTPYTGATVTDSLAGVLDDAVYNGDATATTGSISFAGQILTWTGDLAVGASATVAYTVTAEAPSAGDKLLTNSAVSAEAGSTCPPASGNTACSARVVLLTPALTIVKTADRASTTPGGTVTYTVRATNTGQVPFAAATFADALAGVLDDAVYNGDATATTGSVSFAGQTLTWTGGLAPGQGATVTYTVTAAAPGAGDQRLTSAVTSTTAGTTCPAGGSDPRCSNEVLISRITITTSADAATAVPAGVVGYTVTVANTGQTPYSDAVVDGLLAGVFDDATYNGDGTASAGNLTFVPGSGQARWQGPLAVGQTVTVTFSATVRNPDPGDKALTAVLTSDTPGTNCPAGSTDPACGATVTVLTPVLSVSKSADRTTVTPGGTVTYTVTVANTGQTPYTGATVTDRLTRVLPDAVYNGDATATTGTVTFAGSDLTWTGDLAVGAGATITYSVTTRDPDPGDKRIVNRVVSDTLGSTCPSTGSAPACTTLVTVLVPALRIVKVADTVTATPGETVGYTITVTNTGQTPYTGASVTDALAGVLDDAAYGGDAAATTGTVTFAGTDLTWTGDLAVGESATIDYSVTVDIPDTGDRRLTGTATSGASGSTCPAGTTDPACAPTVTVLIPGLAVSTVADRATTTPGGTVRHTVTIANTGQTVYNGISVSDVLAGVLDDAAYGGDAVATTGVLVYAEPVLTWTGDLAVGATVTVTYTVTADDPDTGDRVMTDAVASSAPGSTCPVGSTDPACSVTVTVLIPALDIVKTAGTPTTTPGGTVGYTITITNTGQTPYTGVSVTDALEGLLDDAAYGGDAVATTGVLAYAEPALTWTGDLAVGASATITYSVTVNAAVTGDKVLGNAVTSDAPGSTCPAGGTAPACATLVRLLVPELTVTKTADRGTVVAGGTVRYTVTATNTGETDQPGATITGLLAEVLDDAVYNGDATATTGTVTFTEPVLTWTGDLAVGATVTVTYSVTVAYPVRGDKALTGTAVSTAPGSTCPAGGTGPRCTVTVTVLTPELSITKAADTSGDVVAGGTVHYTITATNTGEAPYDAAAFADSLAGVLDDAAYNGDATATTGTVVYAEPALTWTGALPVDASAVVTFSVTVADPATGDAELGNRVTSASTGSTCPAGGTDPRCSVVLPVTATSITIAGLSDGFTLTGLPDTTVRGEDVVTMTVVTNSVDGYTVTARATAAELVPARPGESARIPIASLRVREHGTSAFRSLSTTDPVLVYGQSLPSAPGGDGLSNDYEVDIPFVPSGRYTATIDYVVTAR</sequence>
<evidence type="ECO:0000256" key="1">
    <source>
        <dbReference type="ARBA" id="ARBA00023295"/>
    </source>
</evidence>
<dbReference type="Pfam" id="PF25549">
    <property type="entry name" value="DUF7927"/>
    <property type="match status" value="20"/>
</dbReference>
<dbReference type="EMBL" id="JAUSRB010000002">
    <property type="protein sequence ID" value="MDP9863019.1"/>
    <property type="molecule type" value="Genomic_DNA"/>
</dbReference>
<feature type="compositionally biased region" description="Polar residues" evidence="3">
    <location>
        <begin position="491"/>
        <end position="506"/>
    </location>
</feature>
<evidence type="ECO:0000256" key="3">
    <source>
        <dbReference type="SAM" id="MobiDB-lite"/>
    </source>
</evidence>
<accession>A0ABT9R1B5</accession>
<evidence type="ECO:0000256" key="2">
    <source>
        <dbReference type="ARBA" id="ARBA00023326"/>
    </source>
</evidence>
<comment type="caution">
    <text evidence="5">The sequence shown here is derived from an EMBL/GenBank/DDBJ whole genome shotgun (WGS) entry which is preliminary data.</text>
</comment>